<evidence type="ECO:0000256" key="1">
    <source>
        <dbReference type="ARBA" id="ARBA00004651"/>
    </source>
</evidence>
<dbReference type="EMBL" id="KZ613493">
    <property type="protein sequence ID" value="PMD18664.1"/>
    <property type="molecule type" value="Genomic_DNA"/>
</dbReference>
<feature type="transmembrane region" description="Helical" evidence="9">
    <location>
        <begin position="466"/>
        <end position="483"/>
    </location>
</feature>
<sequence>MTPLRPNWHPGQEPGLDPSKPNGGRPHTPDLNEACQITVVDFSEDNIDVHDFDNAGLIDFMAKPQDSWIKCRWINVNGLSWDVIQALGQHKKLHRLAIEDLTNINNRTKADWYTDHTYMVMTLQKLVHLHDHEGKEFDMDDKYSVEANPNHRGGRFSRAIHNMFSKSARKNEYGDKQRKASTVSAIAPQNGFVTGHTDGIATAPIQKLRTLQRYHGGANQERMAYMELHSPLTGKGLAVSAEQVSIFLTADNTVISFFQSSADDVELPILNRLATPDTILRRSCDASMIVQAIIDAIIDLAIPVTNEYQNVIGDLELDVLTEPSIKHTTALYVVTSEIAAMRGFISPIVNLINALKDHKSAGVIAGGRSDMQNPASPAGLKISPMAQTYLGDVEDHIILMTESLDQMRRSCDNMIDLIFNTISAYQNESMKQLTVVTIVFLPMSFLTGYFGMNLHTFTSLDHGEPFFWSIAIPVALVVIMFCMKDMLKWWFMKVIQRRGISRSRKGRLSREAQARRNR</sequence>
<keyword evidence="11" id="KW-1185">Reference proteome</keyword>
<dbReference type="GO" id="GO:0050897">
    <property type="term" value="F:cobalt ion binding"/>
    <property type="evidence" value="ECO:0007669"/>
    <property type="project" value="TreeGrafter"/>
</dbReference>
<dbReference type="SUPFAM" id="SSF144083">
    <property type="entry name" value="Magnesium transport protein CorA, transmembrane region"/>
    <property type="match status" value="1"/>
</dbReference>
<dbReference type="Gene3D" id="3.30.460.20">
    <property type="entry name" value="CorA soluble domain-like"/>
    <property type="match status" value="1"/>
</dbReference>
<dbReference type="InterPro" id="IPR045861">
    <property type="entry name" value="CorA_cytoplasmic_dom"/>
</dbReference>
<dbReference type="GO" id="GO:0015095">
    <property type="term" value="F:magnesium ion transmembrane transporter activity"/>
    <property type="evidence" value="ECO:0007669"/>
    <property type="project" value="TreeGrafter"/>
</dbReference>
<dbReference type="InterPro" id="IPR002523">
    <property type="entry name" value="MgTranspt_CorA/ZnTranspt_ZntB"/>
</dbReference>
<dbReference type="Pfam" id="PF01544">
    <property type="entry name" value="CorA"/>
    <property type="match status" value="1"/>
</dbReference>
<protein>
    <submittedName>
        <fullName evidence="10">Cora family metal ion transporter-like protein</fullName>
    </submittedName>
</protein>
<dbReference type="OrthoDB" id="165352at2759"/>
<evidence type="ECO:0000256" key="9">
    <source>
        <dbReference type="SAM" id="Phobius"/>
    </source>
</evidence>
<feature type="region of interest" description="Disordered" evidence="8">
    <location>
        <begin position="1"/>
        <end position="31"/>
    </location>
</feature>
<accession>A0A2J6PXG9</accession>
<dbReference type="Gene3D" id="1.20.58.340">
    <property type="entry name" value="Magnesium transport protein CorA, transmembrane region"/>
    <property type="match status" value="2"/>
</dbReference>
<gene>
    <name evidence="10" type="ORF">NA56DRAFT_672284</name>
</gene>
<dbReference type="PANTHER" id="PTHR46494">
    <property type="entry name" value="CORA FAMILY METAL ION TRANSPORTER (EUROFUNG)"/>
    <property type="match status" value="1"/>
</dbReference>
<evidence type="ECO:0000256" key="8">
    <source>
        <dbReference type="SAM" id="MobiDB-lite"/>
    </source>
</evidence>
<dbReference type="PANTHER" id="PTHR46494:SF1">
    <property type="entry name" value="CORA FAMILY METAL ION TRANSPORTER (EUROFUNG)"/>
    <property type="match status" value="1"/>
</dbReference>
<evidence type="ECO:0000256" key="3">
    <source>
        <dbReference type="ARBA" id="ARBA00022448"/>
    </source>
</evidence>
<evidence type="ECO:0000256" key="2">
    <source>
        <dbReference type="ARBA" id="ARBA00009765"/>
    </source>
</evidence>
<keyword evidence="5 9" id="KW-0812">Transmembrane</keyword>
<dbReference type="GO" id="GO:0005886">
    <property type="term" value="C:plasma membrane"/>
    <property type="evidence" value="ECO:0007669"/>
    <property type="project" value="UniProtKB-SubCell"/>
</dbReference>
<keyword evidence="4" id="KW-1003">Cell membrane</keyword>
<keyword evidence="7 9" id="KW-0472">Membrane</keyword>
<dbReference type="AlphaFoldDB" id="A0A2J6PXG9"/>
<dbReference type="GO" id="GO:0000287">
    <property type="term" value="F:magnesium ion binding"/>
    <property type="evidence" value="ECO:0007669"/>
    <property type="project" value="TreeGrafter"/>
</dbReference>
<evidence type="ECO:0000256" key="5">
    <source>
        <dbReference type="ARBA" id="ARBA00022692"/>
    </source>
</evidence>
<reference evidence="10 11" key="1">
    <citation type="submission" date="2016-05" db="EMBL/GenBank/DDBJ databases">
        <title>A degradative enzymes factory behind the ericoid mycorrhizal symbiosis.</title>
        <authorList>
            <consortium name="DOE Joint Genome Institute"/>
            <person name="Martino E."/>
            <person name="Morin E."/>
            <person name="Grelet G."/>
            <person name="Kuo A."/>
            <person name="Kohler A."/>
            <person name="Daghino S."/>
            <person name="Barry K."/>
            <person name="Choi C."/>
            <person name="Cichocki N."/>
            <person name="Clum A."/>
            <person name="Copeland A."/>
            <person name="Hainaut M."/>
            <person name="Haridas S."/>
            <person name="Labutti K."/>
            <person name="Lindquist E."/>
            <person name="Lipzen A."/>
            <person name="Khouja H.-R."/>
            <person name="Murat C."/>
            <person name="Ohm R."/>
            <person name="Olson A."/>
            <person name="Spatafora J."/>
            <person name="Veneault-Fourrey C."/>
            <person name="Henrissat B."/>
            <person name="Grigoriev I."/>
            <person name="Martin F."/>
            <person name="Perotto S."/>
        </authorList>
    </citation>
    <scope>NUCLEOTIDE SEQUENCE [LARGE SCALE GENOMIC DNA]</scope>
    <source>
        <strain evidence="10 11">UAMH 7357</strain>
    </source>
</reference>
<feature type="transmembrane region" description="Helical" evidence="9">
    <location>
        <begin position="433"/>
        <end position="454"/>
    </location>
</feature>
<dbReference type="InterPro" id="IPR045863">
    <property type="entry name" value="CorA_TM1_TM2"/>
</dbReference>
<name>A0A2J6PXG9_9HELO</name>
<evidence type="ECO:0000313" key="10">
    <source>
        <dbReference type="EMBL" id="PMD18664.1"/>
    </source>
</evidence>
<dbReference type="SUPFAM" id="SSF143865">
    <property type="entry name" value="CorA soluble domain-like"/>
    <property type="match status" value="1"/>
</dbReference>
<comment type="subcellular location">
    <subcellularLocation>
        <location evidence="1">Cell membrane</location>
        <topology evidence="1">Multi-pass membrane protein</topology>
    </subcellularLocation>
</comment>
<proteinExistence type="inferred from homology"/>
<keyword evidence="3" id="KW-0813">Transport</keyword>
<dbReference type="GO" id="GO:0015087">
    <property type="term" value="F:cobalt ion transmembrane transporter activity"/>
    <property type="evidence" value="ECO:0007669"/>
    <property type="project" value="TreeGrafter"/>
</dbReference>
<dbReference type="Proteomes" id="UP000235672">
    <property type="component" value="Unassembled WGS sequence"/>
</dbReference>
<dbReference type="STRING" id="1745343.A0A2J6PXG9"/>
<keyword evidence="6 9" id="KW-1133">Transmembrane helix</keyword>
<evidence type="ECO:0000256" key="6">
    <source>
        <dbReference type="ARBA" id="ARBA00022989"/>
    </source>
</evidence>
<evidence type="ECO:0000256" key="7">
    <source>
        <dbReference type="ARBA" id="ARBA00023136"/>
    </source>
</evidence>
<comment type="similarity">
    <text evidence="2">Belongs to the CorA metal ion transporter (MIT) (TC 1.A.35) family.</text>
</comment>
<organism evidence="10 11">
    <name type="scientific">Hyaloscypha hepaticicola</name>
    <dbReference type="NCBI Taxonomy" id="2082293"/>
    <lineage>
        <taxon>Eukaryota</taxon>
        <taxon>Fungi</taxon>
        <taxon>Dikarya</taxon>
        <taxon>Ascomycota</taxon>
        <taxon>Pezizomycotina</taxon>
        <taxon>Leotiomycetes</taxon>
        <taxon>Helotiales</taxon>
        <taxon>Hyaloscyphaceae</taxon>
        <taxon>Hyaloscypha</taxon>
    </lineage>
</organism>
<evidence type="ECO:0000313" key="11">
    <source>
        <dbReference type="Proteomes" id="UP000235672"/>
    </source>
</evidence>
<evidence type="ECO:0000256" key="4">
    <source>
        <dbReference type="ARBA" id="ARBA00022475"/>
    </source>
</evidence>